<dbReference type="EnsemblMetazoa" id="XM_022816042">
    <property type="protein sequence ID" value="XP_022671777"/>
    <property type="gene ID" value="LOC111254806"/>
</dbReference>
<dbReference type="GeneID" id="111254806"/>
<sequence>MIKASHPSLATASEKDYGGSMSVSSVSNGKIGYQSRPLQAHFIEDYHSQMSSGRTTERALLQQGIMGLVGLPLRNGQTIDAERPDSGATIESVEDDYEPELAALADEISIDEEATLPALSGFEPEMTEAPLILDGGRDAPNHILTGEPNSPPFLLAEDGEEMLKYTIYEQRSPGQRNVIGTLTTVRGIPLNELRPALSQLAKGQSFYFYNDRTNLDVKNESLAIDRIFKNKALVIRFPQRTDSPANDARNSVPVSGILANVTQHDEQRRAIDETSNEAEPMKEVDEFDDEITGAAPQDPIHLPPPDTVLSELHEVNLVSGRIAEGAPLEKTQKIEKSEEDELVPPAPELPLSPSAGQSSSNNSGNSSTHSVERGPSSTRSGGSYVGPLGLCHRPECSNAARVKCVSCGQVAYCSSKCLRTDAARHRANCYRRCTPSFDRNALSAIFS</sequence>
<dbReference type="SUPFAM" id="SSF144232">
    <property type="entry name" value="HIT/MYND zinc finger-like"/>
    <property type="match status" value="1"/>
</dbReference>
<evidence type="ECO:0008006" key="4">
    <source>
        <dbReference type="Google" id="ProtNLM"/>
    </source>
</evidence>
<feature type="region of interest" description="Disordered" evidence="1">
    <location>
        <begin position="264"/>
        <end position="283"/>
    </location>
</feature>
<accession>A0A7M7KZG2</accession>
<evidence type="ECO:0000313" key="2">
    <source>
        <dbReference type="EnsemblMetazoa" id="XP_022671777"/>
    </source>
</evidence>
<feature type="region of interest" description="Disordered" evidence="1">
    <location>
        <begin position="1"/>
        <end position="26"/>
    </location>
</feature>
<evidence type="ECO:0000256" key="1">
    <source>
        <dbReference type="SAM" id="MobiDB-lite"/>
    </source>
</evidence>
<reference evidence="2" key="1">
    <citation type="submission" date="2021-01" db="UniProtKB">
        <authorList>
            <consortium name="EnsemblMetazoa"/>
        </authorList>
    </citation>
    <scope>IDENTIFICATION</scope>
</reference>
<feature type="compositionally biased region" description="Low complexity" evidence="1">
    <location>
        <begin position="351"/>
        <end position="369"/>
    </location>
</feature>
<protein>
    <recommendedName>
        <fullName evidence="4">MYND-type domain-containing protein</fullName>
    </recommendedName>
</protein>
<dbReference type="AlphaFoldDB" id="A0A7M7KZG2"/>
<evidence type="ECO:0000313" key="3">
    <source>
        <dbReference type="Proteomes" id="UP000594260"/>
    </source>
</evidence>
<organism evidence="2 3">
    <name type="scientific">Varroa destructor</name>
    <name type="common">Honeybee mite</name>
    <dbReference type="NCBI Taxonomy" id="109461"/>
    <lineage>
        <taxon>Eukaryota</taxon>
        <taxon>Metazoa</taxon>
        <taxon>Ecdysozoa</taxon>
        <taxon>Arthropoda</taxon>
        <taxon>Chelicerata</taxon>
        <taxon>Arachnida</taxon>
        <taxon>Acari</taxon>
        <taxon>Parasitiformes</taxon>
        <taxon>Mesostigmata</taxon>
        <taxon>Gamasina</taxon>
        <taxon>Dermanyssoidea</taxon>
        <taxon>Varroidae</taxon>
        <taxon>Varroa</taxon>
    </lineage>
</organism>
<dbReference type="Proteomes" id="UP000594260">
    <property type="component" value="Unplaced"/>
</dbReference>
<feature type="region of interest" description="Disordered" evidence="1">
    <location>
        <begin position="323"/>
        <end position="380"/>
    </location>
</feature>
<dbReference type="RefSeq" id="XP_022671777.1">
    <property type="nucleotide sequence ID" value="XM_022816042.1"/>
</dbReference>
<name>A0A7M7KZG2_VARDE</name>
<proteinExistence type="predicted"/>
<keyword evidence="3" id="KW-1185">Reference proteome</keyword>